<dbReference type="OrthoDB" id="9800484at2"/>
<gene>
    <name evidence="3" type="ORF">BE15_11140</name>
</gene>
<dbReference type="SUPFAM" id="SSF53756">
    <property type="entry name" value="UDP-Glycosyltransferase/glycogen phosphorylase"/>
    <property type="match status" value="1"/>
</dbReference>
<dbReference type="Gene3D" id="3.40.50.2000">
    <property type="entry name" value="Glycogen Phosphorylase B"/>
    <property type="match status" value="1"/>
</dbReference>
<accession>A0A150R1X4</accession>
<dbReference type="GO" id="GO:0016740">
    <property type="term" value="F:transferase activity"/>
    <property type="evidence" value="ECO:0007669"/>
    <property type="project" value="UniProtKB-KW"/>
</dbReference>
<reference evidence="3 4" key="1">
    <citation type="submission" date="2014-02" db="EMBL/GenBank/DDBJ databases">
        <title>The small core and large imbalanced accessory genome model reveals a collaborative survival strategy of Sorangium cellulosum strains in nature.</title>
        <authorList>
            <person name="Han K."/>
            <person name="Peng R."/>
            <person name="Blom J."/>
            <person name="Li Y.-Z."/>
        </authorList>
    </citation>
    <scope>NUCLEOTIDE SEQUENCE [LARGE SCALE GENOMIC DNA]</scope>
    <source>
        <strain evidence="3 4">So0008-312</strain>
    </source>
</reference>
<dbReference type="AlphaFoldDB" id="A0A150R1X4"/>
<feature type="region of interest" description="Disordered" evidence="1">
    <location>
        <begin position="377"/>
        <end position="404"/>
    </location>
</feature>
<evidence type="ECO:0000256" key="1">
    <source>
        <dbReference type="SAM" id="MobiDB-lite"/>
    </source>
</evidence>
<organism evidence="3 4">
    <name type="scientific">Sorangium cellulosum</name>
    <name type="common">Polyangium cellulosum</name>
    <dbReference type="NCBI Taxonomy" id="56"/>
    <lineage>
        <taxon>Bacteria</taxon>
        <taxon>Pseudomonadati</taxon>
        <taxon>Myxococcota</taxon>
        <taxon>Polyangia</taxon>
        <taxon>Polyangiales</taxon>
        <taxon>Polyangiaceae</taxon>
        <taxon>Sorangium</taxon>
    </lineage>
</organism>
<dbReference type="Proteomes" id="UP000075260">
    <property type="component" value="Unassembled WGS sequence"/>
</dbReference>
<feature type="compositionally biased region" description="Basic residues" evidence="1">
    <location>
        <begin position="392"/>
        <end position="404"/>
    </location>
</feature>
<dbReference type="Pfam" id="PF13524">
    <property type="entry name" value="Glyco_trans_1_2"/>
    <property type="match status" value="1"/>
</dbReference>
<name>A0A150R1X4_SORCE</name>
<evidence type="ECO:0000259" key="2">
    <source>
        <dbReference type="Pfam" id="PF13524"/>
    </source>
</evidence>
<dbReference type="RefSeq" id="WP_061605541.1">
    <property type="nucleotide sequence ID" value="NZ_JEMA01000167.1"/>
</dbReference>
<proteinExistence type="predicted"/>
<evidence type="ECO:0000313" key="3">
    <source>
        <dbReference type="EMBL" id="KYF73828.1"/>
    </source>
</evidence>
<keyword evidence="3" id="KW-0808">Transferase</keyword>
<dbReference type="EMBL" id="JEMA01000167">
    <property type="protein sequence ID" value="KYF73828.1"/>
    <property type="molecule type" value="Genomic_DNA"/>
</dbReference>
<feature type="domain" description="Spore protein YkvP/CgeB glycosyl transferase-like" evidence="2">
    <location>
        <begin position="209"/>
        <end position="361"/>
    </location>
</feature>
<protein>
    <submittedName>
        <fullName evidence="3">Glycosyltransferase</fullName>
    </submittedName>
</protein>
<evidence type="ECO:0000313" key="4">
    <source>
        <dbReference type="Proteomes" id="UP000075260"/>
    </source>
</evidence>
<sequence>MRIALFCRSLLSDRDAGSARFLRGVAAELDARGHDVLAFEPFDPLEPCGASGAGGRAACAPAALLDAAAVYPRLLPRRYALSTLDLDAALEGVDVALVDARSDPELVRRLGEHRARTEGYHLFFHGAHRRLLADPASIVRRDLAGYDCVLGAGQSLCELYLSRGVARRAVVWHEAADARLFRPLPGVEKERDLVWIGDWEDGARAEEVREFLIEPARALGLRARVHGAGYPERARAALADAGVEVAGSLPGHLVPDALARARVTAHIPRRPGSAPLPGAPATRPFEALACGIPLVSAPWADAERLLSPGRDYLAARTGAEMTEHLRALLADPGFARGVAEHGRRTVLARHTCAHRVDTLLDLVDELLLSPSLWFTEGEEDDLERSGPPSGVRRCRPAHHRSPLA</sequence>
<dbReference type="InterPro" id="IPR055259">
    <property type="entry name" value="YkvP/CgeB_Glyco_trans-like"/>
</dbReference>
<comment type="caution">
    <text evidence="3">The sequence shown here is derived from an EMBL/GenBank/DDBJ whole genome shotgun (WGS) entry which is preliminary data.</text>
</comment>